<proteinExistence type="predicted"/>
<reference evidence="2" key="1">
    <citation type="journal article" date="2023" name="Hortic. Res.">
        <title>A chromosome-level phased genome enabling allele-level studies in sweet orange: a case study on citrus Huanglongbing tolerance.</title>
        <authorList>
            <person name="Wu B."/>
            <person name="Yu Q."/>
            <person name="Deng Z."/>
            <person name="Duan Y."/>
            <person name="Luo F."/>
            <person name="Gmitter F. Jr."/>
        </authorList>
    </citation>
    <scope>NUCLEOTIDE SEQUENCE [LARGE SCALE GENOMIC DNA]</scope>
    <source>
        <strain evidence="2">cv. Valencia</strain>
    </source>
</reference>
<evidence type="ECO:0000313" key="2">
    <source>
        <dbReference type="Proteomes" id="UP000829398"/>
    </source>
</evidence>
<name>A0ACB8NQ95_CITSI</name>
<dbReference type="Proteomes" id="UP000829398">
    <property type="component" value="Chromosome 1"/>
</dbReference>
<sequence>MPLFSHRHNSSALPTSTTTNSSYSAKDQKLHKLNSKISLPILLFSLLSIFFGLAGIIFAVNAVRRPSPLPVYRCGRSEDTFRAFYSLSDSGKLRDNGALLDRPKLLGFVGIQTGFGSADRRAALRSTWFPSDPDRLLRLEQATGIAFRFVIGKSKDAKKTAQLEKEIDKYRDFMLIDVQEEYLKLPYKTLAYFKAAFLHFEADYYVKADDDIYLRPDRLATLLAKERSNPLTYIGCMKKGHVITDPKMKWYEKSGHLIGNEYFLHAYGPIYVLSANVVASLAAARNNSNEDVTIGSWMLAMNVHHEDNRAICDPRCTSTSIAVWDIPKCSDLSPYLTAIILRMMIMRKEPIRFMQSSLQNEGASQHQPDEMNFLRLHPEWSLLMLVVEAMSSTKSIPFQYFTAAPVAILKNDSCLNSVRLHFYGTEAINAFAEGTADAGQYIEVLWVGPVLELGIVSHSIIIGISLGVSHSPCTIRPLIAALSFHQFFEGFALGGISIGTAVASVYNPNSPGALIVEGILDSISAGILVYMALVDLIAADFLSKRMSCNFRLQVVSYLMLFLGAGLMSLLAIWA</sequence>
<protein>
    <submittedName>
        <fullName evidence="1">Beta-1,3-galactosyltransferase 12</fullName>
    </submittedName>
</protein>
<comment type="caution">
    <text evidence="1">The sequence shown here is derived from an EMBL/GenBank/DDBJ whole genome shotgun (WGS) entry which is preliminary data.</text>
</comment>
<dbReference type="EMBL" id="CM039170">
    <property type="protein sequence ID" value="KAH9800022.1"/>
    <property type="molecule type" value="Genomic_DNA"/>
</dbReference>
<accession>A0ACB8NQ95</accession>
<gene>
    <name evidence="1" type="ORF">KPL71_000517</name>
</gene>
<evidence type="ECO:0000313" key="1">
    <source>
        <dbReference type="EMBL" id="KAH9800022.1"/>
    </source>
</evidence>
<organism evidence="1 2">
    <name type="scientific">Citrus sinensis</name>
    <name type="common">Sweet orange</name>
    <name type="synonym">Citrus aurantium var. sinensis</name>
    <dbReference type="NCBI Taxonomy" id="2711"/>
    <lineage>
        <taxon>Eukaryota</taxon>
        <taxon>Viridiplantae</taxon>
        <taxon>Streptophyta</taxon>
        <taxon>Embryophyta</taxon>
        <taxon>Tracheophyta</taxon>
        <taxon>Spermatophyta</taxon>
        <taxon>Magnoliopsida</taxon>
        <taxon>eudicotyledons</taxon>
        <taxon>Gunneridae</taxon>
        <taxon>Pentapetalae</taxon>
        <taxon>rosids</taxon>
        <taxon>malvids</taxon>
        <taxon>Sapindales</taxon>
        <taxon>Rutaceae</taxon>
        <taxon>Aurantioideae</taxon>
        <taxon>Citrus</taxon>
    </lineage>
</organism>
<keyword evidence="2" id="KW-1185">Reference proteome</keyword>